<evidence type="ECO:0000313" key="2">
    <source>
        <dbReference type="EMBL" id="CAL4123129.1"/>
    </source>
</evidence>
<evidence type="ECO:0000313" key="3">
    <source>
        <dbReference type="Proteomes" id="UP001497623"/>
    </source>
</evidence>
<comment type="caution">
    <text evidence="2">The sequence shown here is derived from an EMBL/GenBank/DDBJ whole genome shotgun (WGS) entry which is preliminary data.</text>
</comment>
<dbReference type="Proteomes" id="UP001497623">
    <property type="component" value="Unassembled WGS sequence"/>
</dbReference>
<keyword evidence="3" id="KW-1185">Reference proteome</keyword>
<name>A0AAV2REH3_MEGNR</name>
<sequence>MAASATTTQQPRQEQKLPHEAKQGNDDSDQTPLILPADCGQDDTSSSTQQQQDKEPSPPPEKEEEKLTGLCHCLDLKDVMYLVGMDSEALFLHDLLRP</sequence>
<protein>
    <submittedName>
        <fullName evidence="2">Uncharacterized protein</fullName>
    </submittedName>
</protein>
<feature type="compositionally biased region" description="Low complexity" evidence="1">
    <location>
        <begin position="42"/>
        <end position="51"/>
    </location>
</feature>
<gene>
    <name evidence="2" type="ORF">MNOR_LOCUS23817</name>
</gene>
<organism evidence="2 3">
    <name type="scientific">Meganyctiphanes norvegica</name>
    <name type="common">Northern krill</name>
    <name type="synonym">Thysanopoda norvegica</name>
    <dbReference type="NCBI Taxonomy" id="48144"/>
    <lineage>
        <taxon>Eukaryota</taxon>
        <taxon>Metazoa</taxon>
        <taxon>Ecdysozoa</taxon>
        <taxon>Arthropoda</taxon>
        <taxon>Crustacea</taxon>
        <taxon>Multicrustacea</taxon>
        <taxon>Malacostraca</taxon>
        <taxon>Eumalacostraca</taxon>
        <taxon>Eucarida</taxon>
        <taxon>Euphausiacea</taxon>
        <taxon>Euphausiidae</taxon>
        <taxon>Meganyctiphanes</taxon>
    </lineage>
</organism>
<reference evidence="2 3" key="1">
    <citation type="submission" date="2024-05" db="EMBL/GenBank/DDBJ databases">
        <authorList>
            <person name="Wallberg A."/>
        </authorList>
    </citation>
    <scope>NUCLEOTIDE SEQUENCE [LARGE SCALE GENOMIC DNA]</scope>
</reference>
<feature type="compositionally biased region" description="Polar residues" evidence="1">
    <location>
        <begin position="1"/>
        <end position="12"/>
    </location>
</feature>
<feature type="compositionally biased region" description="Basic and acidic residues" evidence="1">
    <location>
        <begin position="52"/>
        <end position="67"/>
    </location>
</feature>
<dbReference type="AlphaFoldDB" id="A0AAV2REH3"/>
<evidence type="ECO:0000256" key="1">
    <source>
        <dbReference type="SAM" id="MobiDB-lite"/>
    </source>
</evidence>
<feature type="compositionally biased region" description="Basic and acidic residues" evidence="1">
    <location>
        <begin position="13"/>
        <end position="25"/>
    </location>
</feature>
<accession>A0AAV2REH3</accession>
<dbReference type="EMBL" id="CAXKWB010021369">
    <property type="protein sequence ID" value="CAL4123129.1"/>
    <property type="molecule type" value="Genomic_DNA"/>
</dbReference>
<proteinExistence type="predicted"/>
<feature type="region of interest" description="Disordered" evidence="1">
    <location>
        <begin position="1"/>
        <end position="67"/>
    </location>
</feature>